<dbReference type="HOGENOM" id="CLU_1315841_0_0_1"/>
<dbReference type="AlphaFoldDB" id="G4T5A7"/>
<name>G4T5A7_SERID</name>
<proteinExistence type="predicted"/>
<evidence type="ECO:0000313" key="3">
    <source>
        <dbReference type="Proteomes" id="UP000007148"/>
    </source>
</evidence>
<dbReference type="InParanoid" id="G4T5A7"/>
<evidence type="ECO:0000313" key="2">
    <source>
        <dbReference type="EMBL" id="CCA66478.1"/>
    </source>
</evidence>
<gene>
    <name evidence="2" type="ORF">PIIN_00163</name>
</gene>
<evidence type="ECO:0000256" key="1">
    <source>
        <dbReference type="SAM" id="MobiDB-lite"/>
    </source>
</evidence>
<sequence length="209" mass="23434">MDYRLERQRQHERRLEARGATFKPSGNATTLIFVFDEKKEQTSTKKSSPLNREIQAISGSNKLATDPIIKPRTTSQQGQHSTNICVPDATENTSTAATDLSQQSHPQDESMDDSENRFRRPGASKQHFLSVRSKKDSSVIAGSQDLIQTSCKSTQQRRQLSGLGNIEGEWSLPVTTQSRRAVIQFGLPLGTLKDRKLAHEYSYGKQDKE</sequence>
<accession>G4T5A7</accession>
<reference evidence="2 3" key="1">
    <citation type="journal article" date="2011" name="PLoS Pathog.">
        <title>Endophytic Life Strategies Decoded by Genome and Transcriptome Analyses of the Mutualistic Root Symbiont Piriformospora indica.</title>
        <authorList>
            <person name="Zuccaro A."/>
            <person name="Lahrmann U."/>
            <person name="Guldener U."/>
            <person name="Langen G."/>
            <person name="Pfiffi S."/>
            <person name="Biedenkopf D."/>
            <person name="Wong P."/>
            <person name="Samans B."/>
            <person name="Grimm C."/>
            <person name="Basiewicz M."/>
            <person name="Murat C."/>
            <person name="Martin F."/>
            <person name="Kogel K.H."/>
        </authorList>
    </citation>
    <scope>NUCLEOTIDE SEQUENCE [LARGE SCALE GENOMIC DNA]</scope>
    <source>
        <strain evidence="2 3">DSM 11827</strain>
    </source>
</reference>
<protein>
    <submittedName>
        <fullName evidence="2">Uncharacterized protein</fullName>
    </submittedName>
</protein>
<keyword evidence="3" id="KW-1185">Reference proteome</keyword>
<feature type="compositionally biased region" description="Polar residues" evidence="1">
    <location>
        <begin position="72"/>
        <end position="105"/>
    </location>
</feature>
<comment type="caution">
    <text evidence="2">The sequence shown here is derived from an EMBL/GenBank/DDBJ whole genome shotgun (WGS) entry which is preliminary data.</text>
</comment>
<organism evidence="2 3">
    <name type="scientific">Serendipita indica (strain DSM 11827)</name>
    <name type="common">Root endophyte fungus</name>
    <name type="synonym">Piriformospora indica</name>
    <dbReference type="NCBI Taxonomy" id="1109443"/>
    <lineage>
        <taxon>Eukaryota</taxon>
        <taxon>Fungi</taxon>
        <taxon>Dikarya</taxon>
        <taxon>Basidiomycota</taxon>
        <taxon>Agaricomycotina</taxon>
        <taxon>Agaricomycetes</taxon>
        <taxon>Sebacinales</taxon>
        <taxon>Serendipitaceae</taxon>
        <taxon>Serendipita</taxon>
    </lineage>
</organism>
<dbReference type="EMBL" id="CAFZ01000002">
    <property type="protein sequence ID" value="CCA66478.1"/>
    <property type="molecule type" value="Genomic_DNA"/>
</dbReference>
<feature type="region of interest" description="Disordered" evidence="1">
    <location>
        <begin position="39"/>
        <end position="131"/>
    </location>
</feature>
<dbReference type="Proteomes" id="UP000007148">
    <property type="component" value="Unassembled WGS sequence"/>
</dbReference>